<evidence type="ECO:0000313" key="12">
    <source>
        <dbReference type="EMBL" id="CAL5141035.1"/>
    </source>
</evidence>
<evidence type="ECO:0000256" key="7">
    <source>
        <dbReference type="ARBA" id="ARBA00022989"/>
    </source>
</evidence>
<dbReference type="AlphaFoldDB" id="A0AAV2TXG6"/>
<keyword evidence="4" id="KW-0808">Transferase</keyword>
<comment type="caution">
    <text evidence="12">The sequence shown here is derived from an EMBL/GenBank/DDBJ whole genome shotgun (WGS) entry which is preliminary data.</text>
</comment>
<evidence type="ECO:0000256" key="9">
    <source>
        <dbReference type="ARBA" id="ARBA00023180"/>
    </source>
</evidence>
<evidence type="ECO:0000256" key="2">
    <source>
        <dbReference type="ARBA" id="ARBA00004922"/>
    </source>
</evidence>
<keyword evidence="7 11" id="KW-1133">Transmembrane helix</keyword>
<keyword evidence="6" id="KW-0735">Signal-anchor</keyword>
<evidence type="ECO:0000256" key="4">
    <source>
        <dbReference type="ARBA" id="ARBA00022679"/>
    </source>
</evidence>
<dbReference type="InterPro" id="IPR003406">
    <property type="entry name" value="Glyco_trans_14"/>
</dbReference>
<dbReference type="PANTHER" id="PTHR19297:SF185">
    <property type="entry name" value="BETA-1,3-GALACTOSYL-O-GLYCOSYL-GLYCOPROTEIN BETA-1,6-N-ACETYLGLUCOSAMINYLTRANSFERASE 3"/>
    <property type="match status" value="1"/>
</dbReference>
<reference evidence="12" key="1">
    <citation type="submission" date="2024-06" db="EMBL/GenBank/DDBJ databases">
        <authorList>
            <person name="Liu X."/>
            <person name="Lenzi L."/>
            <person name="Haldenby T S."/>
            <person name="Uol C."/>
        </authorList>
    </citation>
    <scope>NUCLEOTIDE SEQUENCE</scope>
</reference>
<keyword evidence="3" id="KW-0328">Glycosyltransferase</keyword>
<dbReference type="Pfam" id="PF02485">
    <property type="entry name" value="Branch"/>
    <property type="match status" value="1"/>
</dbReference>
<dbReference type="Proteomes" id="UP001497525">
    <property type="component" value="Unassembled WGS sequence"/>
</dbReference>
<sequence>MPFSSYHMQLRRIKSGLRRSSSKRPCRRSSRYLNILICTIYILCVLNYRVVLLRFFSDIFFGTKPTFPENETCEQAMIGGLDVDKLENYTGPYMDEFPVDHGCEKFTGLYEHSILNTPEEKDFPLAYAISAYESFDKLSRLLRLIYRPQNYYCVHVDRKSTSVLMESVRLLVNCFGANVLLVGDEDRIDVQWGHYSVLQSTIICAYLLQKNSSYQWKYLLNVNEKEFPLRTNWELVRIMKAIKGSNMVEVQRSIPYRHRFPKRKLSFPVQWIKGSYLVALRYDFVDYILNNPHASEILRAMRDERYELKFPDELFFSTLAYNPRLGAPGACTRRRYERRSDPRSFFLVRYIHWGAAGCLSGVTVHNVCIMGVYNIPYLITIPHLFVNKFRDNVQPAAYDCMEYWIEKKLWREKSTRSLDPNFNQSVYSKLYCSNYHLK</sequence>
<name>A0AAV2TXG6_CALDB</name>
<keyword evidence="8 11" id="KW-0472">Membrane</keyword>
<comment type="similarity">
    <text evidence="10">Belongs to the glycosyltransferase 14 family.</text>
</comment>
<dbReference type="GO" id="GO:0008375">
    <property type="term" value="F:acetylglucosaminyltransferase activity"/>
    <property type="evidence" value="ECO:0007669"/>
    <property type="project" value="TreeGrafter"/>
</dbReference>
<protein>
    <submittedName>
        <fullName evidence="12">Uncharacterized protein</fullName>
    </submittedName>
</protein>
<evidence type="ECO:0000256" key="1">
    <source>
        <dbReference type="ARBA" id="ARBA00004606"/>
    </source>
</evidence>
<evidence type="ECO:0000256" key="8">
    <source>
        <dbReference type="ARBA" id="ARBA00023136"/>
    </source>
</evidence>
<dbReference type="GO" id="GO:0016020">
    <property type="term" value="C:membrane"/>
    <property type="evidence" value="ECO:0007669"/>
    <property type="project" value="UniProtKB-SubCell"/>
</dbReference>
<organism evidence="12 13">
    <name type="scientific">Calicophoron daubneyi</name>
    <name type="common">Rumen fluke</name>
    <name type="synonym">Paramphistomum daubneyi</name>
    <dbReference type="NCBI Taxonomy" id="300641"/>
    <lineage>
        <taxon>Eukaryota</taxon>
        <taxon>Metazoa</taxon>
        <taxon>Spiralia</taxon>
        <taxon>Lophotrochozoa</taxon>
        <taxon>Platyhelminthes</taxon>
        <taxon>Trematoda</taxon>
        <taxon>Digenea</taxon>
        <taxon>Plagiorchiida</taxon>
        <taxon>Pronocephalata</taxon>
        <taxon>Paramphistomoidea</taxon>
        <taxon>Paramphistomidae</taxon>
        <taxon>Calicophoron</taxon>
    </lineage>
</organism>
<evidence type="ECO:0000256" key="6">
    <source>
        <dbReference type="ARBA" id="ARBA00022968"/>
    </source>
</evidence>
<evidence type="ECO:0000256" key="5">
    <source>
        <dbReference type="ARBA" id="ARBA00022692"/>
    </source>
</evidence>
<dbReference type="EMBL" id="CAXLJL010000822">
    <property type="protein sequence ID" value="CAL5141035.1"/>
    <property type="molecule type" value="Genomic_DNA"/>
</dbReference>
<evidence type="ECO:0000256" key="10">
    <source>
        <dbReference type="ARBA" id="ARBA00038150"/>
    </source>
</evidence>
<keyword evidence="9" id="KW-0325">Glycoprotein</keyword>
<evidence type="ECO:0000256" key="11">
    <source>
        <dbReference type="SAM" id="Phobius"/>
    </source>
</evidence>
<comment type="pathway">
    <text evidence="2">Protein modification; protein glycosylation.</text>
</comment>
<dbReference type="PANTHER" id="PTHR19297">
    <property type="entry name" value="GLYCOSYLTRANSFERASE 14 FAMILY MEMBER"/>
    <property type="match status" value="1"/>
</dbReference>
<feature type="transmembrane region" description="Helical" evidence="11">
    <location>
        <begin position="32"/>
        <end position="56"/>
    </location>
</feature>
<proteinExistence type="inferred from homology"/>
<evidence type="ECO:0000313" key="13">
    <source>
        <dbReference type="Proteomes" id="UP001497525"/>
    </source>
</evidence>
<evidence type="ECO:0000256" key="3">
    <source>
        <dbReference type="ARBA" id="ARBA00022676"/>
    </source>
</evidence>
<accession>A0AAV2TXG6</accession>
<gene>
    <name evidence="12" type="ORF">CDAUBV1_LOCUS16318</name>
</gene>
<comment type="subcellular location">
    <subcellularLocation>
        <location evidence="1">Membrane</location>
        <topology evidence="1">Single-pass type II membrane protein</topology>
    </subcellularLocation>
</comment>
<keyword evidence="5 11" id="KW-0812">Transmembrane</keyword>